<keyword evidence="8" id="KW-0862">Zinc</keyword>
<gene>
    <name evidence="12" type="ORF">EWM64_g1631</name>
</gene>
<evidence type="ECO:0000313" key="13">
    <source>
        <dbReference type="Proteomes" id="UP000298061"/>
    </source>
</evidence>
<dbReference type="SUPFAM" id="SSF53187">
    <property type="entry name" value="Zn-dependent exopeptidases"/>
    <property type="match status" value="1"/>
</dbReference>
<sequence>MSSNPKNDVNNAPGTSFDSWDLTSLENTTYHSTYHPLNDIYSFIHDLAATYPDLVSVVSLGHSGEGREMYALEISAGPSWNKGSHEQKWRAPEGNDVEEPLGFVITGAQHAREWVATATALYIAHALVVNKTEEYSLGHLLDRYTFYIVPVPNPDGYVHTWEHDRFWYKNRLPLGPGAVCTGLDMNRNWGYKWKPSAPSKKFKKPESPGDTCSVWYPGHRPFQAPEVNNMAIYFERLPNLKAFVDFRNYGQMLSTPYSYSCKRTPKDAEDQLEAASGAIRAVKKCHGTTFTVTYHC</sequence>
<comment type="similarity">
    <text evidence="2 10">Belongs to the peptidase M14 family.</text>
</comment>
<dbReference type="Pfam" id="PF00246">
    <property type="entry name" value="Peptidase_M14"/>
    <property type="match status" value="1"/>
</dbReference>
<keyword evidence="13" id="KW-1185">Reference proteome</keyword>
<evidence type="ECO:0000256" key="4">
    <source>
        <dbReference type="ARBA" id="ARBA00022670"/>
    </source>
</evidence>
<organism evidence="12 13">
    <name type="scientific">Hericium alpestre</name>
    <dbReference type="NCBI Taxonomy" id="135208"/>
    <lineage>
        <taxon>Eukaryota</taxon>
        <taxon>Fungi</taxon>
        <taxon>Dikarya</taxon>
        <taxon>Basidiomycota</taxon>
        <taxon>Agaricomycotina</taxon>
        <taxon>Agaricomycetes</taxon>
        <taxon>Russulales</taxon>
        <taxon>Hericiaceae</taxon>
        <taxon>Hericium</taxon>
    </lineage>
</organism>
<keyword evidence="5" id="KW-0479">Metal-binding</keyword>
<accession>A0A4Z0A7R2</accession>
<dbReference type="GO" id="GO:0004181">
    <property type="term" value="F:metallocarboxypeptidase activity"/>
    <property type="evidence" value="ECO:0007669"/>
    <property type="project" value="InterPro"/>
</dbReference>
<dbReference type="STRING" id="135208.A0A4Z0A7R2"/>
<evidence type="ECO:0000259" key="11">
    <source>
        <dbReference type="PROSITE" id="PS52035"/>
    </source>
</evidence>
<dbReference type="AlphaFoldDB" id="A0A4Z0A7R2"/>
<keyword evidence="9" id="KW-0482">Metalloprotease</keyword>
<keyword evidence="6" id="KW-0732">Signal</keyword>
<keyword evidence="3" id="KW-0121">Carboxypeptidase</keyword>
<evidence type="ECO:0000256" key="1">
    <source>
        <dbReference type="ARBA" id="ARBA00001947"/>
    </source>
</evidence>
<dbReference type="PANTHER" id="PTHR11705">
    <property type="entry name" value="PROTEASE FAMILY M14 CARBOXYPEPTIDASE A,B"/>
    <property type="match status" value="1"/>
</dbReference>
<dbReference type="Gene3D" id="3.40.630.10">
    <property type="entry name" value="Zn peptidases"/>
    <property type="match status" value="1"/>
</dbReference>
<proteinExistence type="inferred from homology"/>
<comment type="cofactor">
    <cofactor evidence="1">
        <name>Zn(2+)</name>
        <dbReference type="ChEBI" id="CHEBI:29105"/>
    </cofactor>
</comment>
<dbReference type="PRINTS" id="PR00765">
    <property type="entry name" value="CRBOXYPTASEA"/>
</dbReference>
<keyword evidence="7" id="KW-0378">Hydrolase</keyword>
<evidence type="ECO:0000313" key="12">
    <source>
        <dbReference type="EMBL" id="TFY82377.1"/>
    </source>
</evidence>
<keyword evidence="4" id="KW-0645">Protease</keyword>
<dbReference type="PANTHER" id="PTHR11705:SF143">
    <property type="entry name" value="SLL0236 PROTEIN"/>
    <property type="match status" value="1"/>
</dbReference>
<evidence type="ECO:0000256" key="10">
    <source>
        <dbReference type="PROSITE-ProRule" id="PRU01379"/>
    </source>
</evidence>
<dbReference type="GO" id="GO:0008270">
    <property type="term" value="F:zinc ion binding"/>
    <property type="evidence" value="ECO:0007669"/>
    <property type="project" value="InterPro"/>
</dbReference>
<evidence type="ECO:0000256" key="8">
    <source>
        <dbReference type="ARBA" id="ARBA00022833"/>
    </source>
</evidence>
<dbReference type="Proteomes" id="UP000298061">
    <property type="component" value="Unassembled WGS sequence"/>
</dbReference>
<dbReference type="GO" id="GO:0006508">
    <property type="term" value="P:proteolysis"/>
    <property type="evidence" value="ECO:0007669"/>
    <property type="project" value="UniProtKB-KW"/>
</dbReference>
<comment type="caution">
    <text evidence="12">The sequence shown here is derived from an EMBL/GenBank/DDBJ whole genome shotgun (WGS) entry which is preliminary data.</text>
</comment>
<dbReference type="EMBL" id="SFCI01000114">
    <property type="protein sequence ID" value="TFY82377.1"/>
    <property type="molecule type" value="Genomic_DNA"/>
</dbReference>
<feature type="domain" description="Peptidase M14" evidence="11">
    <location>
        <begin position="33"/>
        <end position="296"/>
    </location>
</feature>
<comment type="caution">
    <text evidence="10">Lacks conserved residue(s) required for the propagation of feature annotation.</text>
</comment>
<evidence type="ECO:0000256" key="6">
    <source>
        <dbReference type="ARBA" id="ARBA00022729"/>
    </source>
</evidence>
<dbReference type="InterPro" id="IPR000834">
    <property type="entry name" value="Peptidase_M14"/>
</dbReference>
<evidence type="ECO:0000256" key="9">
    <source>
        <dbReference type="ARBA" id="ARBA00023049"/>
    </source>
</evidence>
<dbReference type="FunFam" id="3.40.630.10:FF:000084">
    <property type="entry name" value="Carboxypeptidase B2"/>
    <property type="match status" value="1"/>
</dbReference>
<evidence type="ECO:0000256" key="7">
    <source>
        <dbReference type="ARBA" id="ARBA00022801"/>
    </source>
</evidence>
<evidence type="ECO:0000256" key="5">
    <source>
        <dbReference type="ARBA" id="ARBA00022723"/>
    </source>
</evidence>
<reference evidence="12 13" key="1">
    <citation type="submission" date="2019-02" db="EMBL/GenBank/DDBJ databases">
        <title>Genome sequencing of the rare red list fungi Hericium alpestre (H. flagellum).</title>
        <authorList>
            <person name="Buettner E."/>
            <person name="Kellner H."/>
        </authorList>
    </citation>
    <scope>NUCLEOTIDE SEQUENCE [LARGE SCALE GENOMIC DNA]</scope>
    <source>
        <strain evidence="12 13">DSM 108284</strain>
    </source>
</reference>
<dbReference type="PROSITE" id="PS52035">
    <property type="entry name" value="PEPTIDASE_M14"/>
    <property type="match status" value="1"/>
</dbReference>
<protein>
    <recommendedName>
        <fullName evidence="11">Peptidase M14 domain-containing protein</fullName>
    </recommendedName>
</protein>
<name>A0A4Z0A7R2_9AGAM</name>
<dbReference type="GO" id="GO:0005615">
    <property type="term" value="C:extracellular space"/>
    <property type="evidence" value="ECO:0007669"/>
    <property type="project" value="TreeGrafter"/>
</dbReference>
<dbReference type="SMART" id="SM00631">
    <property type="entry name" value="Zn_pept"/>
    <property type="match status" value="1"/>
</dbReference>
<dbReference type="OrthoDB" id="3626597at2759"/>
<evidence type="ECO:0000256" key="2">
    <source>
        <dbReference type="ARBA" id="ARBA00005988"/>
    </source>
</evidence>
<evidence type="ECO:0000256" key="3">
    <source>
        <dbReference type="ARBA" id="ARBA00022645"/>
    </source>
</evidence>